<dbReference type="Proteomes" id="UP000001861">
    <property type="component" value="Unassembled WGS sequence"/>
</dbReference>
<dbReference type="OMA" id="IPHHIRY"/>
<dbReference type="AlphaFoldDB" id="A8P2T3"/>
<feature type="region of interest" description="Disordered" evidence="1">
    <location>
        <begin position="231"/>
        <end position="354"/>
    </location>
</feature>
<dbReference type="GeneID" id="6014981"/>
<keyword evidence="3" id="KW-1185">Reference proteome</keyword>
<name>A8P2T3_COPC7</name>
<dbReference type="EMBL" id="AACS02000013">
    <property type="protein sequence ID" value="EAU83422.1"/>
    <property type="molecule type" value="Genomic_DNA"/>
</dbReference>
<feature type="compositionally biased region" description="Polar residues" evidence="1">
    <location>
        <begin position="344"/>
        <end position="354"/>
    </location>
</feature>
<evidence type="ECO:0000313" key="3">
    <source>
        <dbReference type="Proteomes" id="UP000001861"/>
    </source>
</evidence>
<dbReference type="InParanoid" id="A8P2T3"/>
<feature type="compositionally biased region" description="Low complexity" evidence="1">
    <location>
        <begin position="89"/>
        <end position="100"/>
    </location>
</feature>
<dbReference type="OrthoDB" id="3002189at2759"/>
<accession>A8P2T3</accession>
<organism evidence="2 3">
    <name type="scientific">Coprinopsis cinerea (strain Okayama-7 / 130 / ATCC MYA-4618 / FGSC 9003)</name>
    <name type="common">Inky cap fungus</name>
    <name type="synonym">Hormographiella aspergillata</name>
    <dbReference type="NCBI Taxonomy" id="240176"/>
    <lineage>
        <taxon>Eukaryota</taxon>
        <taxon>Fungi</taxon>
        <taxon>Dikarya</taxon>
        <taxon>Basidiomycota</taxon>
        <taxon>Agaricomycotina</taxon>
        <taxon>Agaricomycetes</taxon>
        <taxon>Agaricomycetidae</taxon>
        <taxon>Agaricales</taxon>
        <taxon>Agaricineae</taxon>
        <taxon>Psathyrellaceae</taxon>
        <taxon>Coprinopsis</taxon>
    </lineage>
</organism>
<reference evidence="2 3" key="1">
    <citation type="journal article" date="2010" name="Proc. Natl. Acad. Sci. U.S.A.">
        <title>Insights into evolution of multicellular fungi from the assembled chromosomes of the mushroom Coprinopsis cinerea (Coprinus cinereus).</title>
        <authorList>
            <person name="Stajich J.E."/>
            <person name="Wilke S.K."/>
            <person name="Ahren D."/>
            <person name="Au C.H."/>
            <person name="Birren B.W."/>
            <person name="Borodovsky M."/>
            <person name="Burns C."/>
            <person name="Canback B."/>
            <person name="Casselton L.A."/>
            <person name="Cheng C.K."/>
            <person name="Deng J."/>
            <person name="Dietrich F.S."/>
            <person name="Fargo D.C."/>
            <person name="Farman M.L."/>
            <person name="Gathman A.C."/>
            <person name="Goldberg J."/>
            <person name="Guigo R."/>
            <person name="Hoegger P.J."/>
            <person name="Hooker J.B."/>
            <person name="Huggins A."/>
            <person name="James T.Y."/>
            <person name="Kamada T."/>
            <person name="Kilaru S."/>
            <person name="Kodira C."/>
            <person name="Kues U."/>
            <person name="Kupfer D."/>
            <person name="Kwan H.S."/>
            <person name="Lomsadze A."/>
            <person name="Li W."/>
            <person name="Lilly W.W."/>
            <person name="Ma L.J."/>
            <person name="Mackey A.J."/>
            <person name="Manning G."/>
            <person name="Martin F."/>
            <person name="Muraguchi H."/>
            <person name="Natvig D.O."/>
            <person name="Palmerini H."/>
            <person name="Ramesh M.A."/>
            <person name="Rehmeyer C.J."/>
            <person name="Roe B.A."/>
            <person name="Shenoy N."/>
            <person name="Stanke M."/>
            <person name="Ter-Hovhannisyan V."/>
            <person name="Tunlid A."/>
            <person name="Velagapudi R."/>
            <person name="Vision T.J."/>
            <person name="Zeng Q."/>
            <person name="Zolan M.E."/>
            <person name="Pukkila P.J."/>
        </authorList>
    </citation>
    <scope>NUCLEOTIDE SEQUENCE [LARGE SCALE GENOMIC DNA]</scope>
    <source>
        <strain evidence="3">Okayama-7 / 130 / ATCC MYA-4618 / FGSC 9003</strain>
    </source>
</reference>
<proteinExistence type="predicted"/>
<sequence length="513" mass="55803">MIYRPKNVPAELDVLDSPLLSPTPIGSALLGNVPGSALAERIFNDPTAWKTDDIIQGGGIGGRGAPGELILDPMSWFVDEVERFRLNSAASSSSSLNSASTDDGGLLTPPEKSRLGVIPGMMKRDSQQSLMGLTARHNVRPISLASLFDARSEEDFVKDIQAQMQMKTSGEQAGFGTGKTPHTADVFSPMSDATNSTVVSPAPIYSASTTLSFLDLYLESPGSKSGALRKSLYAKSQPRQGLGLKVTGEGMEKPRPVSLLSPLVHPDMSVEPVKRGSSVPPLDQLPVPSPQPNVSASVLSPEPKPILPPGLHQNLEVGETKPEEQEGEASKKDRAQEKVEAIPQKTQPSSLYQNSNTPSTLALKFVHPGDICLFLVQSLDPHESDPLQSRNRRTSQINCYAPSIHVGNPIWNARSPSTHNPSKIRRRQFVYTIKQCPTILPSHGRRFLLNFEPRPSIITPHWRSSYTLNEHLLSEQPTFPRTHTRHLAIPTAPQANVGYAVTSRWSNRTTIAS</sequence>
<dbReference type="RefSeq" id="XP_001838397.1">
    <property type="nucleotide sequence ID" value="XM_001838345.1"/>
</dbReference>
<gene>
    <name evidence="2" type="ORF">CC1G_12489</name>
</gene>
<feature type="region of interest" description="Disordered" evidence="1">
    <location>
        <begin position="89"/>
        <end position="116"/>
    </location>
</feature>
<protein>
    <submittedName>
        <fullName evidence="2">Uncharacterized protein</fullName>
    </submittedName>
</protein>
<dbReference type="VEuPathDB" id="FungiDB:CC1G_12489"/>
<evidence type="ECO:0000256" key="1">
    <source>
        <dbReference type="SAM" id="MobiDB-lite"/>
    </source>
</evidence>
<comment type="caution">
    <text evidence="2">The sequence shown here is derived from an EMBL/GenBank/DDBJ whole genome shotgun (WGS) entry which is preliminary data.</text>
</comment>
<dbReference type="KEGG" id="cci:CC1G_12489"/>
<feature type="compositionally biased region" description="Basic and acidic residues" evidence="1">
    <location>
        <begin position="318"/>
        <end position="340"/>
    </location>
</feature>
<evidence type="ECO:0000313" key="2">
    <source>
        <dbReference type="EMBL" id="EAU83422.1"/>
    </source>
</evidence>